<keyword evidence="4" id="KW-0456">Lyase</keyword>
<dbReference type="PANTHER" id="PTHR43525:SF1">
    <property type="entry name" value="PROTEIN MALY"/>
    <property type="match status" value="1"/>
</dbReference>
<dbReference type="AlphaFoldDB" id="A0A4Q2K0M2"/>
<dbReference type="RefSeq" id="WP_129423605.1">
    <property type="nucleotide sequence ID" value="NZ_SDPW01000001.1"/>
</dbReference>
<dbReference type="InterPro" id="IPR004839">
    <property type="entry name" value="Aminotransferase_I/II_large"/>
</dbReference>
<dbReference type="OrthoDB" id="3224382at2"/>
<protein>
    <recommendedName>
        <fullName evidence="2">cysteine-S-conjugate beta-lyase</fullName>
        <ecNumber evidence="2">4.4.1.13</ecNumber>
    </recommendedName>
</protein>
<keyword evidence="7" id="KW-0032">Aminotransferase</keyword>
<dbReference type="Gene3D" id="3.40.640.10">
    <property type="entry name" value="Type I PLP-dependent aspartate aminotransferase-like (Major domain)"/>
    <property type="match status" value="1"/>
</dbReference>
<dbReference type="InterPro" id="IPR015421">
    <property type="entry name" value="PyrdxlP-dep_Trfase_major"/>
</dbReference>
<sequence>MTKYDFETIIDRRNTGCLKWDAWSRRGHAADDLPLWVADMDFKTAPAAIEALTERVQHGVYGYTMATDGYYESVQNWFERRHGWRPEREWFVMTPGVVFALSMAVNAFTQPGDAVIIQPPVYYPFRLMIQDNGRKMVTSPLRYENGRYTMDFEGFERQLEKSAAKLFILCNPHNPVGRAWTEDELRRIGDICLAHNVRVVADEIHADFARPDFKHVPFASLGREYADAAVVCTAPSKTFNLAGLQLSNIFIPNADARAAFKRTLGRTGYDEPSVFGVTATQACYEQGEEWLDELKGVLNENYGVLQAAVDRMPGVSLVPLESTYLPWLDCSGLGLDDAGIKRLVEQDAKLWLDLGTMFGPEGSGFVRMNLASPKSLVQEACDRLEQAVKGLGK</sequence>
<dbReference type="CDD" id="cd00609">
    <property type="entry name" value="AAT_like"/>
    <property type="match status" value="1"/>
</dbReference>
<evidence type="ECO:0000256" key="1">
    <source>
        <dbReference type="ARBA" id="ARBA00001933"/>
    </source>
</evidence>
<comment type="caution">
    <text evidence="7">The sequence shown here is derived from an EMBL/GenBank/DDBJ whole genome shotgun (WGS) entry which is preliminary data.</text>
</comment>
<dbReference type="InterPro" id="IPR027619">
    <property type="entry name" value="C-S_lyase_PatB-like"/>
</dbReference>
<proteinExistence type="inferred from homology"/>
<dbReference type="GO" id="GO:0008483">
    <property type="term" value="F:transaminase activity"/>
    <property type="evidence" value="ECO:0007669"/>
    <property type="project" value="UniProtKB-KW"/>
</dbReference>
<dbReference type="NCBIfam" id="TIGR04350">
    <property type="entry name" value="C_S_lyase_PatB"/>
    <property type="match status" value="1"/>
</dbReference>
<keyword evidence="8" id="KW-1185">Reference proteome</keyword>
<dbReference type="SUPFAM" id="SSF53383">
    <property type="entry name" value="PLP-dependent transferases"/>
    <property type="match status" value="1"/>
</dbReference>
<keyword evidence="7" id="KW-0808">Transferase</keyword>
<dbReference type="GO" id="GO:0030170">
    <property type="term" value="F:pyridoxal phosphate binding"/>
    <property type="evidence" value="ECO:0007669"/>
    <property type="project" value="InterPro"/>
</dbReference>
<dbReference type="Gene3D" id="3.90.1150.10">
    <property type="entry name" value="Aspartate Aminotransferase, domain 1"/>
    <property type="match status" value="1"/>
</dbReference>
<dbReference type="InterPro" id="IPR015422">
    <property type="entry name" value="PyrdxlP-dep_Trfase_small"/>
</dbReference>
<dbReference type="EC" id="4.4.1.13" evidence="2"/>
<comment type="similarity">
    <text evidence="5">Belongs to the class-II pyridoxal-phosphate-dependent aminotransferase family. MalY/PatB cystathionine beta-lyase subfamily.</text>
</comment>
<dbReference type="Proteomes" id="UP000293345">
    <property type="component" value="Unassembled WGS sequence"/>
</dbReference>
<comment type="cofactor">
    <cofactor evidence="1">
        <name>pyridoxal 5'-phosphate</name>
        <dbReference type="ChEBI" id="CHEBI:597326"/>
    </cofactor>
</comment>
<evidence type="ECO:0000256" key="2">
    <source>
        <dbReference type="ARBA" id="ARBA00012224"/>
    </source>
</evidence>
<name>A0A4Q2K0M2_9ACTN</name>
<dbReference type="EMBL" id="SDPW01000001">
    <property type="protein sequence ID" value="RXZ53830.1"/>
    <property type="molecule type" value="Genomic_DNA"/>
</dbReference>
<reference evidence="7 8" key="1">
    <citation type="submission" date="2019-01" db="EMBL/GenBank/DDBJ databases">
        <title>Senegalimassilia sp. nov. KGMB04484 isolated human feces.</title>
        <authorList>
            <person name="Han K.-I."/>
            <person name="Kim J.-S."/>
            <person name="Lee K.C."/>
            <person name="Suh M.K."/>
            <person name="Eom M.K."/>
            <person name="Lee J.H."/>
            <person name="Park S.-H."/>
            <person name="Kang S.W."/>
            <person name="Park J.-E."/>
            <person name="Oh B.S."/>
            <person name="Yu S.Y."/>
            <person name="Choi S.-H."/>
            <person name="Lee D.H."/>
            <person name="Yoon H."/>
            <person name="Kim B.-Y."/>
            <person name="Lee J.H."/>
            <person name="Lee J.-S."/>
        </authorList>
    </citation>
    <scope>NUCLEOTIDE SEQUENCE [LARGE SCALE GENOMIC DNA]</scope>
    <source>
        <strain evidence="7 8">KGMB04484</strain>
    </source>
</reference>
<organism evidence="7 8">
    <name type="scientific">Senegalimassilia faecalis</name>
    <dbReference type="NCBI Taxonomy" id="2509433"/>
    <lineage>
        <taxon>Bacteria</taxon>
        <taxon>Bacillati</taxon>
        <taxon>Actinomycetota</taxon>
        <taxon>Coriobacteriia</taxon>
        <taxon>Coriobacteriales</taxon>
        <taxon>Coriobacteriaceae</taxon>
        <taxon>Senegalimassilia</taxon>
    </lineage>
</organism>
<keyword evidence="3" id="KW-0663">Pyridoxal phosphate</keyword>
<evidence type="ECO:0000256" key="3">
    <source>
        <dbReference type="ARBA" id="ARBA00022898"/>
    </source>
</evidence>
<evidence type="ECO:0000259" key="6">
    <source>
        <dbReference type="Pfam" id="PF00155"/>
    </source>
</evidence>
<dbReference type="PANTHER" id="PTHR43525">
    <property type="entry name" value="PROTEIN MALY"/>
    <property type="match status" value="1"/>
</dbReference>
<dbReference type="GO" id="GO:0047804">
    <property type="term" value="F:cysteine-S-conjugate beta-lyase activity"/>
    <property type="evidence" value="ECO:0007669"/>
    <property type="project" value="UniProtKB-EC"/>
</dbReference>
<evidence type="ECO:0000256" key="5">
    <source>
        <dbReference type="ARBA" id="ARBA00037974"/>
    </source>
</evidence>
<accession>A0A4Q2K0M2</accession>
<gene>
    <name evidence="7" type="ORF">ET524_04545</name>
</gene>
<evidence type="ECO:0000256" key="4">
    <source>
        <dbReference type="ARBA" id="ARBA00023239"/>
    </source>
</evidence>
<dbReference type="InterPro" id="IPR015424">
    <property type="entry name" value="PyrdxlP-dep_Trfase"/>
</dbReference>
<evidence type="ECO:0000313" key="8">
    <source>
        <dbReference type="Proteomes" id="UP000293345"/>
    </source>
</evidence>
<feature type="domain" description="Aminotransferase class I/classII large" evidence="6">
    <location>
        <begin position="36"/>
        <end position="384"/>
    </location>
</feature>
<dbReference type="Pfam" id="PF00155">
    <property type="entry name" value="Aminotran_1_2"/>
    <property type="match status" value="1"/>
</dbReference>
<evidence type="ECO:0000313" key="7">
    <source>
        <dbReference type="EMBL" id="RXZ53830.1"/>
    </source>
</evidence>
<dbReference type="InterPro" id="IPR051798">
    <property type="entry name" value="Class-II_PLP-Dep_Aminotrans"/>
</dbReference>